<feature type="compositionally biased region" description="Polar residues" evidence="7">
    <location>
        <begin position="988"/>
        <end position="997"/>
    </location>
</feature>
<comment type="caution">
    <text evidence="9">The sequence shown here is derived from an EMBL/GenBank/DDBJ whole genome shotgun (WGS) entry which is preliminary data.</text>
</comment>
<feature type="compositionally biased region" description="Low complexity" evidence="7">
    <location>
        <begin position="1507"/>
        <end position="1528"/>
    </location>
</feature>
<feature type="region of interest" description="Disordered" evidence="7">
    <location>
        <begin position="1326"/>
        <end position="1576"/>
    </location>
</feature>
<evidence type="ECO:0000256" key="6">
    <source>
        <dbReference type="ARBA" id="ARBA00023306"/>
    </source>
</evidence>
<dbReference type="InterPro" id="IPR016024">
    <property type="entry name" value="ARM-type_fold"/>
</dbReference>
<dbReference type="PANTHER" id="PTHR22928">
    <property type="entry name" value="TELOMERE-ASSOCIATED PROTEIN RIF1"/>
    <property type="match status" value="1"/>
</dbReference>
<reference evidence="9 10" key="1">
    <citation type="journal article" date="2024" name="IMA Fungus">
        <title>IMA Genome - F19 : A genome assembly and annotation guide to empower mycologists, including annotated draft genome sequences of Ceratocystis pirilliformis, Diaporthe australafricana, Fusarium ophioides, Paecilomyces lecythidis, and Sporothrix stenoceras.</title>
        <authorList>
            <person name="Aylward J."/>
            <person name="Wilson A.M."/>
            <person name="Visagie C.M."/>
            <person name="Spraker J."/>
            <person name="Barnes I."/>
            <person name="Buitendag C."/>
            <person name="Ceriani C."/>
            <person name="Del Mar Angel L."/>
            <person name="du Plessis D."/>
            <person name="Fuchs T."/>
            <person name="Gasser K."/>
            <person name="Kramer D."/>
            <person name="Li W."/>
            <person name="Munsamy K."/>
            <person name="Piso A."/>
            <person name="Price J.L."/>
            <person name="Sonnekus B."/>
            <person name="Thomas C."/>
            <person name="van der Nest A."/>
            <person name="van Dijk A."/>
            <person name="van Heerden A."/>
            <person name="van Vuuren N."/>
            <person name="Yilmaz N."/>
            <person name="Duong T.A."/>
            <person name="van der Merwe N.A."/>
            <person name="Wingfield M.J."/>
            <person name="Wingfield B.D."/>
        </authorList>
    </citation>
    <scope>NUCLEOTIDE SEQUENCE [LARGE SCALE GENOMIC DNA]</scope>
    <source>
        <strain evidence="9 10">CMW 18300</strain>
    </source>
</reference>
<accession>A0ABR3XUL0</accession>
<keyword evidence="6" id="KW-0131">Cell cycle</keyword>
<evidence type="ECO:0000256" key="2">
    <source>
        <dbReference type="ARBA" id="ARBA00004574"/>
    </source>
</evidence>
<feature type="region of interest" description="Disordered" evidence="7">
    <location>
        <begin position="954"/>
        <end position="1112"/>
    </location>
</feature>
<feature type="region of interest" description="Disordered" evidence="7">
    <location>
        <begin position="1235"/>
        <end position="1289"/>
    </location>
</feature>
<feature type="compositionally biased region" description="Polar residues" evidence="7">
    <location>
        <begin position="1423"/>
        <end position="1444"/>
    </location>
</feature>
<dbReference type="EMBL" id="JAWRVE010000010">
    <property type="protein sequence ID" value="KAL1879237.1"/>
    <property type="molecule type" value="Genomic_DNA"/>
</dbReference>
<dbReference type="Pfam" id="PF12231">
    <property type="entry name" value="Rif1_N"/>
    <property type="match status" value="1"/>
</dbReference>
<feature type="compositionally biased region" description="Polar residues" evidence="7">
    <location>
        <begin position="1061"/>
        <end position="1089"/>
    </location>
</feature>
<dbReference type="SUPFAM" id="SSF48371">
    <property type="entry name" value="ARM repeat"/>
    <property type="match status" value="1"/>
</dbReference>
<feature type="region of interest" description="Disordered" evidence="7">
    <location>
        <begin position="1154"/>
        <end position="1179"/>
    </location>
</feature>
<feature type="compositionally biased region" description="Low complexity" evidence="7">
    <location>
        <begin position="970"/>
        <end position="987"/>
    </location>
</feature>
<keyword evidence="4" id="KW-0779">Telomere</keyword>
<dbReference type="InterPro" id="IPR022031">
    <property type="entry name" value="Rif1_N"/>
</dbReference>
<dbReference type="PANTHER" id="PTHR22928:SF3">
    <property type="entry name" value="TELOMERE-ASSOCIATED PROTEIN RIF1"/>
    <property type="match status" value="1"/>
</dbReference>
<keyword evidence="3" id="KW-0158">Chromosome</keyword>
<evidence type="ECO:0000259" key="8">
    <source>
        <dbReference type="Pfam" id="PF12231"/>
    </source>
</evidence>
<evidence type="ECO:0000256" key="7">
    <source>
        <dbReference type="SAM" id="MobiDB-lite"/>
    </source>
</evidence>
<feature type="compositionally biased region" description="Basic and acidic residues" evidence="7">
    <location>
        <begin position="1040"/>
        <end position="1051"/>
    </location>
</feature>
<keyword evidence="10" id="KW-1185">Reference proteome</keyword>
<sequence length="1676" mass="186493">MLESTLQQLAGADRECKVDAYTMLFRGLKTSSNLPDRIALQNKMTVFMQFIQRDLTSRTPNGSVDNLLVTSALKLLHTFLHFHGIASSISYDFGVFMVDHAIRTFEDERASKEVVKHLMQAMFLQNFPAEVMTVDRVGRLVSALHNVENHLTGKSIVQSRVVVYEKLVKQCPQQMSVHSDWLQDLFTDMLSGVSDIRLAAVKLGLSAAFTLNKDRRFVGRVLELLNLSLEDKKYVEEFSERLHAMLQNPQQSTSVPRIWSVVTLFIPKPHQWDYFGSWSKIIQMCFNSSSLQVKREANLAWNRFTYRLHLDGRLVYSLIRDPLLSLLKRKGVREPVLGSVCNFYYYAFRPDMNLRMLDETWNSAVAPLMHGLINQSQEDPPSITQAAAILTGLIDCQTRRVWREDRITEPNLIKADELPAIESKWVRANSARVFALVAPILEKGFSEISQSGSQFQKLWKALVHSVAFASTKDVKLHDDTAKFVASVLSFLHKVWTRGPLSLADGAPCSSFQFLESTRELLSILIDGLGLLPNPFTEKQFVQTKDGQFVVHGAHSNRSGKKQGSKRPPLQHLFYFLSKLPPGIPDDDTFITFFSAVFAPFFDGKSEKVQADLSQELLRLLPVDKPCPSGPWVMTAAKVSASLESSQHSHQTTTSGSGGSLGHEFRDLVKVLERGLVSTPGLPWQYWLHLFQAVLRRVKDETGDAGVAIAIVEPLAATIKEKLSDESGNAILANCIGATIELVAASTQPRDRQAADAARRRLWGTSNAGNRLSSFDPLDSMYRLLVDLSKKLYAGVESHASGPIEQLLDETKGFFDRGNHQLFPRTLVAVQNGLACWLEDKDRHITRADFPSILDAIQSLWERICSIIKDRSPERLDLETVEPLLCAAFQSTHREIVKITAEMWNHVYDHGEGIQYPQALEKVLVALGSSVDIVRPGLEILNDRSDARLNFAGSQGDASIPIVTPGKKVPTSRSRPSTSRRTATSSLSKANQVPQSSPLARAKSKKRTPKPKLRHEDSQVQFAAIDSSPAPMEYESQLLTERQKETRERQRDTAALFPEMRSSPSTATKKARSGPSQQELPIGSLSQGRASTPEHDGTFEDYLTSTPTPRRGQPIMLSEQDQELAVDPPSSPPVPSGYRLMAELKTQANNTNSLDEWQFSSSPLSGSPNLAHPTNSTSQPMELDDINEELQLNNEHNIVERTFEQKDVTSSQLAVDPEIIEETTFFHQTAEAELPAVAPADQPTQKSPNTPSGRALRSKTFQVTPKSDNDEFVDAPSSPLPPTPSQRARQDSSYIALHGSPRETRNSQSFSISDSFETGMRNVGTGRFEIEIRSSPKKKDVPSYDDILPESPEHAAEQEDTQAKESEEAVKNMDCITVEGAVPKQPRRGRSKKSRRVSTSKHSQTSRNAQEPCSSQASVGRPQTPVTQLVTSSSQDGFENISPGNGSWLRKRKRSLSVSSSGDKKRRHQDFVSKEIEDEVPDSQPAAVTEQGPNIEVHTSELYENDISLVSGQSQSSSPSEPSASQELPMAFPEPLYQPQTESDKQTSEPSEHTDDEELVQSQLAREGGEASVEKDEAAMLDVAASAQLEAELVAQFEEPTEHVEQGALEHEAPEHQQAAQLEQSGASKFDSLRVLLQNGLGLLRSTDLTREETNELEDMFMDMKQELYQAERRGRK</sequence>
<feature type="compositionally biased region" description="Basic and acidic residues" evidence="7">
    <location>
        <begin position="1599"/>
        <end position="1614"/>
    </location>
</feature>
<protein>
    <recommendedName>
        <fullName evidence="8">Telomere-associated protein Rif1 N-terminal domain-containing protein</fullName>
    </recommendedName>
</protein>
<dbReference type="Proteomes" id="UP001583177">
    <property type="component" value="Unassembled WGS sequence"/>
</dbReference>
<feature type="compositionally biased region" description="Basic residues" evidence="7">
    <location>
        <begin position="1384"/>
        <end position="1398"/>
    </location>
</feature>
<gene>
    <name evidence="9" type="ORF">Daus18300_001816</name>
</gene>
<feature type="domain" description="Telomere-associated protein Rif1 N-terminal" evidence="8">
    <location>
        <begin position="9"/>
        <end position="365"/>
    </location>
</feature>
<evidence type="ECO:0000256" key="4">
    <source>
        <dbReference type="ARBA" id="ARBA00022895"/>
    </source>
</evidence>
<feature type="region of interest" description="Disordered" evidence="7">
    <location>
        <begin position="1598"/>
        <end position="1624"/>
    </location>
</feature>
<feature type="compositionally biased region" description="Basic and acidic residues" evidence="7">
    <location>
        <begin position="1541"/>
        <end position="1552"/>
    </location>
</feature>
<name>A0ABR3XUL0_9PEZI</name>
<keyword evidence="5" id="KW-0539">Nucleus</keyword>
<feature type="compositionally biased region" description="Polar residues" evidence="7">
    <location>
        <begin position="1404"/>
        <end position="1417"/>
    </location>
</feature>
<feature type="compositionally biased region" description="Basic and acidic residues" evidence="7">
    <location>
        <begin position="1350"/>
        <end position="1370"/>
    </location>
</feature>
<evidence type="ECO:0000256" key="5">
    <source>
        <dbReference type="ARBA" id="ARBA00023242"/>
    </source>
</evidence>
<proteinExistence type="predicted"/>
<feature type="compositionally biased region" description="Basic and acidic residues" evidence="7">
    <location>
        <begin position="1566"/>
        <end position="1576"/>
    </location>
</feature>
<evidence type="ECO:0000313" key="10">
    <source>
        <dbReference type="Proteomes" id="UP001583177"/>
    </source>
</evidence>
<comment type="subcellular location">
    <subcellularLocation>
        <location evidence="2">Chromosome</location>
        <location evidence="2">Telomere</location>
    </subcellularLocation>
    <subcellularLocation>
        <location evidence="1">Nucleus</location>
    </subcellularLocation>
</comment>
<evidence type="ECO:0000256" key="1">
    <source>
        <dbReference type="ARBA" id="ARBA00004123"/>
    </source>
</evidence>
<feature type="compositionally biased region" description="Basic and acidic residues" evidence="7">
    <location>
        <begin position="1327"/>
        <end position="1341"/>
    </location>
</feature>
<evidence type="ECO:0000313" key="9">
    <source>
        <dbReference type="EMBL" id="KAL1879237.1"/>
    </source>
</evidence>
<organism evidence="9 10">
    <name type="scientific">Diaporthe australafricana</name>
    <dbReference type="NCBI Taxonomy" id="127596"/>
    <lineage>
        <taxon>Eukaryota</taxon>
        <taxon>Fungi</taxon>
        <taxon>Dikarya</taxon>
        <taxon>Ascomycota</taxon>
        <taxon>Pezizomycotina</taxon>
        <taxon>Sordariomycetes</taxon>
        <taxon>Sordariomycetidae</taxon>
        <taxon>Diaporthales</taxon>
        <taxon>Diaporthaceae</taxon>
        <taxon>Diaporthe</taxon>
    </lineage>
</organism>
<feature type="compositionally biased region" description="Polar residues" evidence="7">
    <location>
        <begin position="1241"/>
        <end position="1251"/>
    </location>
</feature>
<feature type="compositionally biased region" description="Basic residues" evidence="7">
    <location>
        <begin position="1001"/>
        <end position="1012"/>
    </location>
</feature>
<evidence type="ECO:0000256" key="3">
    <source>
        <dbReference type="ARBA" id="ARBA00022454"/>
    </source>
</evidence>